<evidence type="ECO:0000256" key="2">
    <source>
        <dbReference type="ARBA" id="ARBA00013194"/>
    </source>
</evidence>
<evidence type="ECO:0000256" key="4">
    <source>
        <dbReference type="ARBA" id="ARBA00022737"/>
    </source>
</evidence>
<protein>
    <recommendedName>
        <fullName evidence="2">peptidylprolyl isomerase</fullName>
        <ecNumber evidence="2">5.2.1.8</ecNumber>
    </recommendedName>
</protein>
<dbReference type="FunFam" id="2.40.100.10:FF:000003">
    <property type="entry name" value="Peptidylprolyl isomerase domain and WD repeat-containing 1"/>
    <property type="match status" value="1"/>
</dbReference>
<dbReference type="Pfam" id="PF00160">
    <property type="entry name" value="Pro_isomerase"/>
    <property type="match status" value="1"/>
</dbReference>
<dbReference type="PANTHER" id="PTHR45625:SF4">
    <property type="entry name" value="PEPTIDYLPROLYL ISOMERASE DOMAIN AND WD REPEAT-CONTAINING PROTEIN 1"/>
    <property type="match status" value="1"/>
</dbReference>
<feature type="domain" description="PPIase cyclophilin-type" evidence="7">
    <location>
        <begin position="461"/>
        <end position="616"/>
    </location>
</feature>
<dbReference type="InterPro" id="IPR044666">
    <property type="entry name" value="Cyclophilin_A-like"/>
</dbReference>
<evidence type="ECO:0000259" key="7">
    <source>
        <dbReference type="PROSITE" id="PS50072"/>
    </source>
</evidence>
<keyword evidence="6" id="KW-0413">Isomerase</keyword>
<dbReference type="EC" id="5.2.1.8" evidence="2"/>
<dbReference type="Gene3D" id="2.130.10.10">
    <property type="entry name" value="YVTN repeat-like/Quinoprotein amine dehydrogenase"/>
    <property type="match status" value="1"/>
</dbReference>
<dbReference type="InterPro" id="IPR015943">
    <property type="entry name" value="WD40/YVTN_repeat-like_dom_sf"/>
</dbReference>
<dbReference type="PRINTS" id="PR00153">
    <property type="entry name" value="CSAPPISMRASE"/>
</dbReference>
<dbReference type="PROSITE" id="PS50072">
    <property type="entry name" value="CSA_PPIASE_2"/>
    <property type="match status" value="1"/>
</dbReference>
<accession>A0A0N5CB26</accession>
<evidence type="ECO:0000256" key="3">
    <source>
        <dbReference type="ARBA" id="ARBA00022574"/>
    </source>
</evidence>
<dbReference type="GO" id="GO:0005634">
    <property type="term" value="C:nucleus"/>
    <property type="evidence" value="ECO:0007669"/>
    <property type="project" value="UniProtKB-ARBA"/>
</dbReference>
<keyword evidence="3" id="KW-0853">WD repeat</keyword>
<reference evidence="9" key="1">
    <citation type="submission" date="2017-02" db="UniProtKB">
        <authorList>
            <consortium name="WormBaseParasite"/>
        </authorList>
    </citation>
    <scope>IDENTIFICATION</scope>
</reference>
<comment type="catalytic activity">
    <reaction evidence="1">
        <text>[protein]-peptidylproline (omega=180) = [protein]-peptidylproline (omega=0)</text>
        <dbReference type="Rhea" id="RHEA:16237"/>
        <dbReference type="Rhea" id="RHEA-COMP:10747"/>
        <dbReference type="Rhea" id="RHEA-COMP:10748"/>
        <dbReference type="ChEBI" id="CHEBI:83833"/>
        <dbReference type="ChEBI" id="CHEBI:83834"/>
        <dbReference type="EC" id="5.2.1.8"/>
    </reaction>
</comment>
<dbReference type="Gene3D" id="2.40.100.10">
    <property type="entry name" value="Cyclophilin-like"/>
    <property type="match status" value="1"/>
</dbReference>
<evidence type="ECO:0000256" key="6">
    <source>
        <dbReference type="ARBA" id="ARBA00023235"/>
    </source>
</evidence>
<dbReference type="AlphaFoldDB" id="A0A0N5CB26"/>
<keyword evidence="4" id="KW-0677">Repeat</keyword>
<evidence type="ECO:0000256" key="5">
    <source>
        <dbReference type="ARBA" id="ARBA00023110"/>
    </source>
</evidence>
<evidence type="ECO:0000313" key="8">
    <source>
        <dbReference type="Proteomes" id="UP000046392"/>
    </source>
</evidence>
<dbReference type="SUPFAM" id="SSF50978">
    <property type="entry name" value="WD40 repeat-like"/>
    <property type="match status" value="1"/>
</dbReference>
<dbReference type="Proteomes" id="UP000046392">
    <property type="component" value="Unplaced"/>
</dbReference>
<evidence type="ECO:0000256" key="1">
    <source>
        <dbReference type="ARBA" id="ARBA00000971"/>
    </source>
</evidence>
<keyword evidence="5" id="KW-0697">Rotamase</keyword>
<dbReference type="InterPro" id="IPR036322">
    <property type="entry name" value="WD40_repeat_dom_sf"/>
</dbReference>
<dbReference type="Pfam" id="PF00400">
    <property type="entry name" value="WD40"/>
    <property type="match status" value="2"/>
</dbReference>
<evidence type="ECO:0000313" key="9">
    <source>
        <dbReference type="WBParaSite" id="SPAL_0001509000.2"/>
    </source>
</evidence>
<dbReference type="STRING" id="174720.A0A0N5CB26"/>
<dbReference type="InterPro" id="IPR002130">
    <property type="entry name" value="Cyclophilin-type_PPIase_dom"/>
</dbReference>
<dbReference type="SUPFAM" id="SSF50891">
    <property type="entry name" value="Cyclophilin-like"/>
    <property type="match status" value="1"/>
</dbReference>
<sequence length="617" mass="70385">MDQNTEVTKKISTKKRKIKRYPSPSEIESYLKELPKCDSYEKSFMHRSNITHVVSTLTDFILTASKDGILKFWKKTHHEGIEFVKAYKCHSHGFVDVQTNHNGTLLATLSTEDKSVKIFDVPNFDMTNIMSLSFKPFSCSWIDRSRDVIKALAVSDVETGMIYVYDSSDSKNVLKIFDRMHRSPFVKITYSSTLDIVISVDSRGMLEYWSGIEKDFQFPDNEVTFSSKLSTDLLIHMKEKVKVYSLCSSPNGKYFATFSSDCKYRIFKTLSGKLLSVFDESVEFYEQSPFEYEGLNISSMDLARKKSVEKEMLNDSCTIYTIKMKFDYNNTILVYPCMFGIKMVNIFDKSILRLIASSEILRICSLDICNAHPFNEQLMQSVSLVKTDQNKDSSEKTSEPDPLIVASALNKNRFYLFTNCEPLIRDDKNNTDNRDIVNEKITEDNIKPSVFAEKITNLSEIRERAIIHTSKGDIYVKLFLNECPKAVENFCTHARNGYYDGHIFHRVIKNFIIQTGDPTGKGTGGESIWGGEFEDEFHHSLKFDAPYKLGMANAGPNTNGSQFFITVAPTEWLDGKNTLFGSVIDGFNVINSINKVQTQEKSGRPYEMINVISISLL</sequence>
<dbReference type="GO" id="GO:0003755">
    <property type="term" value="F:peptidyl-prolyl cis-trans isomerase activity"/>
    <property type="evidence" value="ECO:0007669"/>
    <property type="project" value="UniProtKB-KW"/>
</dbReference>
<dbReference type="InterPro" id="IPR001680">
    <property type="entry name" value="WD40_rpt"/>
</dbReference>
<dbReference type="InterPro" id="IPR029000">
    <property type="entry name" value="Cyclophilin-like_dom_sf"/>
</dbReference>
<keyword evidence="8" id="KW-1185">Reference proteome</keyword>
<organism evidence="8 9">
    <name type="scientific">Strongyloides papillosus</name>
    <name type="common">Intestinal threadworm</name>
    <dbReference type="NCBI Taxonomy" id="174720"/>
    <lineage>
        <taxon>Eukaryota</taxon>
        <taxon>Metazoa</taxon>
        <taxon>Ecdysozoa</taxon>
        <taxon>Nematoda</taxon>
        <taxon>Chromadorea</taxon>
        <taxon>Rhabditida</taxon>
        <taxon>Tylenchina</taxon>
        <taxon>Panagrolaimomorpha</taxon>
        <taxon>Strongyloidoidea</taxon>
        <taxon>Strongyloididae</taxon>
        <taxon>Strongyloides</taxon>
    </lineage>
</organism>
<dbReference type="WBParaSite" id="SPAL_0001509000.2">
    <property type="protein sequence ID" value="SPAL_0001509000.2"/>
    <property type="gene ID" value="SPAL_0001509000"/>
</dbReference>
<proteinExistence type="predicted"/>
<dbReference type="PANTHER" id="PTHR45625">
    <property type="entry name" value="PEPTIDYL-PROLYL CIS-TRANS ISOMERASE-RELATED"/>
    <property type="match status" value="1"/>
</dbReference>
<name>A0A0N5CB26_STREA</name>
<dbReference type="SMART" id="SM00320">
    <property type="entry name" value="WD40"/>
    <property type="match status" value="4"/>
</dbReference>